<dbReference type="InterPro" id="IPR001910">
    <property type="entry name" value="Inosine/uridine_hydrolase_dom"/>
</dbReference>
<dbReference type="GO" id="GO:0005829">
    <property type="term" value="C:cytosol"/>
    <property type="evidence" value="ECO:0007669"/>
    <property type="project" value="TreeGrafter"/>
</dbReference>
<sequence>MVRVLLDTDLAMGQPGSDIDDGFALALAVADPDVSLELVTTVNGNTHVDNATRLTLELLERLGAPDVPVVRGASAPLVRREPRSPDDAETVWPPGADPGGRRVSHAAVAIVERVMAEPGELTIVAIGPLTNLALALALEPRLAGAVREVVVMGGVYRGTTNVAAMPGEWNFWVDPDAASIVLGSGAPLRLVGLDVTRRVRLSRADADELAASGGSFAGFAAACTTGWIDHLERTTPGDDHDRGSCALHDPLAMAAVVEPGLVTWRPAYVTVETGSDRTRGVAVADLLGDAHPPQQNCHIGVDVDAERFRRLFLDRISTLA</sequence>
<dbReference type="GO" id="GO:0008477">
    <property type="term" value="F:purine nucleosidase activity"/>
    <property type="evidence" value="ECO:0007669"/>
    <property type="project" value="UniProtKB-EC"/>
</dbReference>
<dbReference type="SUPFAM" id="SSF53590">
    <property type="entry name" value="Nucleoside hydrolase"/>
    <property type="match status" value="1"/>
</dbReference>
<dbReference type="EMBL" id="CADCUF010000048">
    <property type="protein sequence ID" value="CAA9321691.1"/>
    <property type="molecule type" value="Genomic_DNA"/>
</dbReference>
<dbReference type="Pfam" id="PF01156">
    <property type="entry name" value="IU_nuc_hydro"/>
    <property type="match status" value="1"/>
</dbReference>
<dbReference type="InterPro" id="IPR036452">
    <property type="entry name" value="Ribo_hydro-like"/>
</dbReference>
<reference evidence="5" key="1">
    <citation type="submission" date="2020-02" db="EMBL/GenBank/DDBJ databases">
        <authorList>
            <person name="Meier V. D."/>
        </authorList>
    </citation>
    <scope>NUCLEOTIDE SEQUENCE</scope>
    <source>
        <strain evidence="5">AVDCRST_MAG24</strain>
    </source>
</reference>
<evidence type="ECO:0000256" key="3">
    <source>
        <dbReference type="SAM" id="MobiDB-lite"/>
    </source>
</evidence>
<evidence type="ECO:0000256" key="1">
    <source>
        <dbReference type="ARBA" id="ARBA00022801"/>
    </source>
</evidence>
<evidence type="ECO:0000259" key="4">
    <source>
        <dbReference type="Pfam" id="PF01156"/>
    </source>
</evidence>
<evidence type="ECO:0000313" key="5">
    <source>
        <dbReference type="EMBL" id="CAA9321691.1"/>
    </source>
</evidence>
<dbReference type="EC" id="3.2.2.1" evidence="5"/>
<accession>A0A6J4L7W5</accession>
<proteinExistence type="predicted"/>
<organism evidence="5">
    <name type="scientific">uncultured Nocardioidaceae bacterium</name>
    <dbReference type="NCBI Taxonomy" id="253824"/>
    <lineage>
        <taxon>Bacteria</taxon>
        <taxon>Bacillati</taxon>
        <taxon>Actinomycetota</taxon>
        <taxon>Actinomycetes</taxon>
        <taxon>Propionibacteriales</taxon>
        <taxon>Nocardioidaceae</taxon>
        <taxon>environmental samples</taxon>
    </lineage>
</organism>
<gene>
    <name evidence="5" type="ORF">AVDCRST_MAG24-372</name>
</gene>
<dbReference type="PANTHER" id="PTHR12304:SF4">
    <property type="entry name" value="URIDINE NUCLEOSIDASE"/>
    <property type="match status" value="1"/>
</dbReference>
<feature type="domain" description="Inosine/uridine-preferring nucleoside hydrolase" evidence="4">
    <location>
        <begin position="4"/>
        <end position="309"/>
    </location>
</feature>
<keyword evidence="2 5" id="KW-0326">Glycosidase</keyword>
<dbReference type="AlphaFoldDB" id="A0A6J4L7W5"/>
<name>A0A6J4L7W5_9ACTN</name>
<dbReference type="Gene3D" id="3.90.245.10">
    <property type="entry name" value="Ribonucleoside hydrolase-like"/>
    <property type="match status" value="1"/>
</dbReference>
<dbReference type="GO" id="GO:0006152">
    <property type="term" value="P:purine nucleoside catabolic process"/>
    <property type="evidence" value="ECO:0007669"/>
    <property type="project" value="TreeGrafter"/>
</dbReference>
<keyword evidence="1 5" id="KW-0378">Hydrolase</keyword>
<feature type="region of interest" description="Disordered" evidence="3">
    <location>
        <begin position="78"/>
        <end position="99"/>
    </location>
</feature>
<dbReference type="InterPro" id="IPR023186">
    <property type="entry name" value="IUNH"/>
</dbReference>
<dbReference type="PANTHER" id="PTHR12304">
    <property type="entry name" value="INOSINE-URIDINE PREFERRING NUCLEOSIDE HYDROLASE"/>
    <property type="match status" value="1"/>
</dbReference>
<evidence type="ECO:0000256" key="2">
    <source>
        <dbReference type="ARBA" id="ARBA00023295"/>
    </source>
</evidence>
<protein>
    <submittedName>
        <fullName evidence="5">Inosine-uridine preferring nucleoside hydrolase</fullName>
        <ecNumber evidence="5">3.2.2.1</ecNumber>
    </submittedName>
</protein>